<accession>A0A0D2JKT5</accession>
<dbReference type="SMART" id="SM00853">
    <property type="entry name" value="MutL_C"/>
    <property type="match status" value="1"/>
</dbReference>
<proteinExistence type="inferred from homology"/>
<dbReference type="InterPro" id="IPR042120">
    <property type="entry name" value="MutL_C_dimsub"/>
</dbReference>
<comment type="caution">
    <text evidence="7">The sequence shown here is derived from an EMBL/GenBank/DDBJ whole genome shotgun (WGS) entry which is preliminary data.</text>
</comment>
<dbReference type="PROSITE" id="PS00058">
    <property type="entry name" value="DNA_MISMATCH_REPAIR_1"/>
    <property type="match status" value="1"/>
</dbReference>
<dbReference type="HAMAP" id="MF_00149">
    <property type="entry name" value="DNA_mis_repair"/>
    <property type="match status" value="1"/>
</dbReference>
<dbReference type="GO" id="GO:0005524">
    <property type="term" value="F:ATP binding"/>
    <property type="evidence" value="ECO:0007669"/>
    <property type="project" value="InterPro"/>
</dbReference>
<dbReference type="Gene3D" id="3.30.230.10">
    <property type="match status" value="1"/>
</dbReference>
<evidence type="ECO:0000259" key="6">
    <source>
        <dbReference type="SMART" id="SM01340"/>
    </source>
</evidence>
<feature type="domain" description="MutL C-terminal dimerisation" evidence="5">
    <location>
        <begin position="424"/>
        <end position="568"/>
    </location>
</feature>
<evidence type="ECO:0000256" key="3">
    <source>
        <dbReference type="ARBA" id="ARBA00023204"/>
    </source>
</evidence>
<evidence type="ECO:0000256" key="1">
    <source>
        <dbReference type="ARBA" id="ARBA00006082"/>
    </source>
</evidence>
<dbReference type="STRING" id="1306947.J120_04710"/>
<keyword evidence="2 4" id="KW-0227">DNA damage</keyword>
<dbReference type="Pfam" id="PF01119">
    <property type="entry name" value="DNA_mis_repair"/>
    <property type="match status" value="1"/>
</dbReference>
<reference evidence="7 8" key="1">
    <citation type="journal article" date="2013" name="Proc. Natl. Acad. Sci. U.S.A.">
        <title>Candidate phylum TM6 genome recovered from a hospital sink biofilm provides genomic insights into this uncultivated phylum.</title>
        <authorList>
            <person name="McLean J.S."/>
            <person name="Lombardo M.J."/>
            <person name="Badger J.H."/>
            <person name="Edlund A."/>
            <person name="Novotny M."/>
            <person name="Yee-Greenbaum J."/>
            <person name="Vyahhi N."/>
            <person name="Hall A.P."/>
            <person name="Yang Y."/>
            <person name="Dupont C.L."/>
            <person name="Ziegler M.G."/>
            <person name="Chitsaz H."/>
            <person name="Allen A.E."/>
            <person name="Yooseph S."/>
            <person name="Tesler G."/>
            <person name="Pevzner P.A."/>
            <person name="Friedman R.M."/>
            <person name="Nealson K.H."/>
            <person name="Venter J.C."/>
            <person name="Lasken R.S."/>
        </authorList>
    </citation>
    <scope>NUCLEOTIDE SEQUENCE [LARGE SCALE GENOMIC DNA]</scope>
    <source>
        <strain evidence="7 8">TM6SC1</strain>
    </source>
</reference>
<evidence type="ECO:0000313" key="7">
    <source>
        <dbReference type="EMBL" id="KIX85003.1"/>
    </source>
</evidence>
<dbReference type="InterPro" id="IPR014721">
    <property type="entry name" value="Ribsml_uS5_D2-typ_fold_subgr"/>
</dbReference>
<dbReference type="Pfam" id="PF13589">
    <property type="entry name" value="HATPase_c_3"/>
    <property type="match status" value="1"/>
</dbReference>
<dbReference type="AlphaFoldDB" id="A0A0D2JKT5"/>
<comment type="function">
    <text evidence="4">This protein is involved in the repair of mismatches in DNA. It is required for dam-dependent methyl-directed DNA mismatch repair. May act as a 'molecular matchmaker', a protein that promotes the formation of a stable complex between two or more DNA-binding proteins in an ATP-dependent manner without itself being part of a final effector complex.</text>
</comment>
<dbReference type="EMBL" id="ARQD01000004">
    <property type="protein sequence ID" value="KIX85003.1"/>
    <property type="molecule type" value="Genomic_DNA"/>
</dbReference>
<dbReference type="GO" id="GO:0030983">
    <property type="term" value="F:mismatched DNA binding"/>
    <property type="evidence" value="ECO:0007669"/>
    <property type="project" value="InterPro"/>
</dbReference>
<dbReference type="PANTHER" id="PTHR10073">
    <property type="entry name" value="DNA MISMATCH REPAIR PROTEIN MLH, PMS, MUTL"/>
    <property type="match status" value="1"/>
</dbReference>
<protein>
    <recommendedName>
        <fullName evidence="4">DNA mismatch repair protein MutL</fullName>
    </recommendedName>
</protein>
<dbReference type="SUPFAM" id="SSF54211">
    <property type="entry name" value="Ribosomal protein S5 domain 2-like"/>
    <property type="match status" value="1"/>
</dbReference>
<keyword evidence="8" id="KW-1185">Reference proteome</keyword>
<dbReference type="Gene3D" id="3.30.1540.20">
    <property type="entry name" value="MutL, C-terminal domain, dimerisation subdomain"/>
    <property type="match status" value="1"/>
</dbReference>
<dbReference type="Gene3D" id="3.30.565.10">
    <property type="entry name" value="Histidine kinase-like ATPase, C-terminal domain"/>
    <property type="match status" value="1"/>
</dbReference>
<dbReference type="SUPFAM" id="SSF55874">
    <property type="entry name" value="ATPase domain of HSP90 chaperone/DNA topoisomerase II/histidine kinase"/>
    <property type="match status" value="1"/>
</dbReference>
<dbReference type="InterPro" id="IPR014762">
    <property type="entry name" value="DNA_mismatch_repair_CS"/>
</dbReference>
<dbReference type="Pfam" id="PF08676">
    <property type="entry name" value="MutL_C"/>
    <property type="match status" value="1"/>
</dbReference>
<name>A0A0D2JKT5_9BACT</name>
<dbReference type="InterPro" id="IPR013507">
    <property type="entry name" value="DNA_mismatch_S5_2-like"/>
</dbReference>
<dbReference type="NCBIfam" id="TIGR00585">
    <property type="entry name" value="mutl"/>
    <property type="match status" value="1"/>
</dbReference>
<dbReference type="PANTHER" id="PTHR10073:SF12">
    <property type="entry name" value="DNA MISMATCH REPAIR PROTEIN MLH1"/>
    <property type="match status" value="1"/>
</dbReference>
<dbReference type="SUPFAM" id="SSF118116">
    <property type="entry name" value="DNA mismatch repair protein MutL"/>
    <property type="match status" value="1"/>
</dbReference>
<dbReference type="CDD" id="cd16926">
    <property type="entry name" value="HATPase_MutL-MLH-PMS-like"/>
    <property type="match status" value="1"/>
</dbReference>
<organism evidence="7 8">
    <name type="scientific">candidate division TM6 bacterium JCVI TM6SC1</name>
    <dbReference type="NCBI Taxonomy" id="1306947"/>
    <lineage>
        <taxon>Bacteria</taxon>
        <taxon>Candidatus Babelota</taxon>
        <taxon>Vermiphilus</taxon>
    </lineage>
</organism>
<evidence type="ECO:0000313" key="8">
    <source>
        <dbReference type="Proteomes" id="UP000032214"/>
    </source>
</evidence>
<dbReference type="GO" id="GO:0032300">
    <property type="term" value="C:mismatch repair complex"/>
    <property type="evidence" value="ECO:0007669"/>
    <property type="project" value="InterPro"/>
</dbReference>
<dbReference type="InterPro" id="IPR037198">
    <property type="entry name" value="MutL_C_sf"/>
</dbReference>
<dbReference type="eggNOG" id="COG0323">
    <property type="taxonomic scope" value="Bacteria"/>
</dbReference>
<feature type="domain" description="DNA mismatch repair protein S5" evidence="6">
    <location>
        <begin position="209"/>
        <end position="327"/>
    </location>
</feature>
<dbReference type="GO" id="GO:0016887">
    <property type="term" value="F:ATP hydrolysis activity"/>
    <property type="evidence" value="ECO:0007669"/>
    <property type="project" value="InterPro"/>
</dbReference>
<dbReference type="SMART" id="SM01340">
    <property type="entry name" value="DNA_mis_repair"/>
    <property type="match status" value="1"/>
</dbReference>
<dbReference type="InterPro" id="IPR020568">
    <property type="entry name" value="Ribosomal_Su5_D2-typ_SF"/>
</dbReference>
<evidence type="ECO:0000259" key="5">
    <source>
        <dbReference type="SMART" id="SM00853"/>
    </source>
</evidence>
<dbReference type="FunFam" id="3.30.565.10:FF:000003">
    <property type="entry name" value="DNA mismatch repair endonuclease MutL"/>
    <property type="match status" value="1"/>
</dbReference>
<dbReference type="InterPro" id="IPR020667">
    <property type="entry name" value="DNA_mismatch_repair_MutL"/>
</dbReference>
<comment type="similarity">
    <text evidence="1 4">Belongs to the DNA mismatch repair MutL/HexB family.</text>
</comment>
<dbReference type="GO" id="GO:0006298">
    <property type="term" value="P:mismatch repair"/>
    <property type="evidence" value="ECO:0007669"/>
    <property type="project" value="UniProtKB-UniRule"/>
</dbReference>
<dbReference type="InterPro" id="IPR002099">
    <property type="entry name" value="MutL/Mlh/PMS"/>
</dbReference>
<dbReference type="InterPro" id="IPR042121">
    <property type="entry name" value="MutL_C_regsub"/>
</dbReference>
<dbReference type="GO" id="GO:0140664">
    <property type="term" value="F:ATP-dependent DNA damage sensor activity"/>
    <property type="evidence" value="ECO:0007669"/>
    <property type="project" value="InterPro"/>
</dbReference>
<dbReference type="InterPro" id="IPR036890">
    <property type="entry name" value="HATPase_C_sf"/>
</dbReference>
<gene>
    <name evidence="4" type="primary">mutL</name>
    <name evidence="7" type="ORF">J120_04710</name>
</gene>
<evidence type="ECO:0000256" key="2">
    <source>
        <dbReference type="ARBA" id="ARBA00022763"/>
    </source>
</evidence>
<evidence type="ECO:0000256" key="4">
    <source>
        <dbReference type="HAMAP-Rule" id="MF_00149"/>
    </source>
</evidence>
<keyword evidence="3 4" id="KW-0234">DNA repair</keyword>
<dbReference type="InterPro" id="IPR014790">
    <property type="entry name" value="MutL_C"/>
</dbReference>
<dbReference type="InterPro" id="IPR038973">
    <property type="entry name" value="MutL/Mlh/Pms-like"/>
</dbReference>
<dbReference type="CDD" id="cd00782">
    <property type="entry name" value="MutL_Trans"/>
    <property type="match status" value="1"/>
</dbReference>
<dbReference type="Gene3D" id="3.30.1370.100">
    <property type="entry name" value="MutL, C-terminal domain, regulatory subdomain"/>
    <property type="match status" value="1"/>
</dbReference>
<dbReference type="Proteomes" id="UP000032214">
    <property type="component" value="Unassembled WGS sequence"/>
</dbReference>
<sequence>MGKISILAPHEAQKIAAGEVVERPANVIKELIENSLDAQSTSISIWVNQGAKSLLRVSDNGSGMDEDDAVACFNHHATSKITTVNELETLSTLGFRGEALSSIASVAQVTLTTRTEHCLHGHQIVCHSGTVISHQPAAATVGTDISIANLFYNVPARRKFLKTAQTEWRQIVHMIHAYCMAYPHVHFKLYDQSGDLFLNCPPGTLQERISFIWGHQEASSALPVDYEDRSITIKGVVCSAHTLKYDRSNIYMFVNKRWIKNHALAKAIMQGYSNTLLPGRYPVACILIEIDPGEVDINVHPRKEEVQFAHPYKIQTHITNAVHNALEKSFMTKGVYAEKPVTSYTTTLASSFSVPSWQPIHPLNNAMSSPGIIQAHPVTTITSMPDTNSINSNTYSTLHESTPVSFQQTLIHSPLLQELPENKIVGQLLTMYIIVESSQGLLIVDQHAAHERILYEKFRSKFGNAESAHLLFAKALTLHPHDIELLEPHFQLLASCGVIVERMGSDTIMITGMPLHAQSYDGHELIKDMLVWIASYKPLDTMTLSDHLSFHIHSHMSCKAAIKAGDILSHDQMKKIVHDLQITSHNYSCPHGRPTSWTITEQELLRKFRRT</sequence>